<keyword evidence="1" id="KW-0344">Guanine-nucleotide releasing factor</keyword>
<organism evidence="6 7">
    <name type="scientific">Tetrapyrgos nigripes</name>
    <dbReference type="NCBI Taxonomy" id="182062"/>
    <lineage>
        <taxon>Eukaryota</taxon>
        <taxon>Fungi</taxon>
        <taxon>Dikarya</taxon>
        <taxon>Basidiomycota</taxon>
        <taxon>Agaricomycotina</taxon>
        <taxon>Agaricomycetes</taxon>
        <taxon>Agaricomycetidae</taxon>
        <taxon>Agaricales</taxon>
        <taxon>Marasmiineae</taxon>
        <taxon>Marasmiaceae</taxon>
        <taxon>Tetrapyrgos</taxon>
    </lineage>
</organism>
<sequence>MPPRRSSRAASTKPPSKPAQAEKPASRKPASKKRAASPERSSSPPPKRSRTKGEEQNIAPRASSKPASKTAAQKSGQTQDKPSRTKLATIPEGSDPKPQAAKKSKAPAVQTKPYFNPLPAPPPKARPGLQLFVWGAGNFGQFGLGPDVLDEFDKPKKHAWAEEQIQKGTFGEEGAGLEAIAGGGMHSLFIDEKGTIWSCGLNDDAALGRVTKDVPDPENPGSFLDIDELTSVPYPLQFLADEKFRAVQVVSGDSICAAVSDQGELRVWGSFRVNEGSLGFSSDLKHQFLPVPILNSQLSHKPGDIEKVSSITAGVNHLLVLTTHGNIYAWGAGEQAQLGRKVLERRKIHGTVPEKISLGLRSRKAKVIGAGSFHSFAVDDAGDIWGWGLNTMGQLGTGWESEDDAQVQLPKKVLGLSKEELGGDTVVEIKRRRASLVYACGRSNAGQLGLPDDDPVFKDRTDPDFFPEPVQVKFPDDDDPVVHIATGTHNNLAITQDGALYCWGQGTQGELGVPDVEVKTPQMIVRREGGSWAAIKVACGGQHTLGLFRKK</sequence>
<comment type="caution">
    <text evidence="6">The sequence shown here is derived from an EMBL/GenBank/DDBJ whole genome shotgun (WGS) entry which is preliminary data.</text>
</comment>
<feature type="repeat" description="RCC1" evidence="3">
    <location>
        <begin position="498"/>
        <end position="550"/>
    </location>
</feature>
<dbReference type="Gene3D" id="2.130.10.30">
    <property type="entry name" value="Regulator of chromosome condensation 1/beta-lactamase-inhibitor protein II"/>
    <property type="match status" value="1"/>
</dbReference>
<reference evidence="6 7" key="1">
    <citation type="journal article" date="2020" name="ISME J.">
        <title>Uncovering the hidden diversity of litter-decomposition mechanisms in mushroom-forming fungi.</title>
        <authorList>
            <person name="Floudas D."/>
            <person name="Bentzer J."/>
            <person name="Ahren D."/>
            <person name="Johansson T."/>
            <person name="Persson P."/>
            <person name="Tunlid A."/>
        </authorList>
    </citation>
    <scope>NUCLEOTIDE SEQUENCE [LARGE SCALE GENOMIC DNA]</scope>
    <source>
        <strain evidence="6 7">CBS 291.85</strain>
    </source>
</reference>
<feature type="repeat" description="RCC1" evidence="3">
    <location>
        <begin position="325"/>
        <end position="381"/>
    </location>
</feature>
<feature type="repeat" description="RCC1" evidence="3">
    <location>
        <begin position="263"/>
        <end position="324"/>
    </location>
</feature>
<feature type="repeat" description="RCC1" evidence="3">
    <location>
        <begin position="129"/>
        <end position="193"/>
    </location>
</feature>
<dbReference type="InterPro" id="IPR051553">
    <property type="entry name" value="Ran_GTPase-activating"/>
</dbReference>
<protein>
    <recommendedName>
        <fullName evidence="5">RCC1-like domain-containing protein</fullName>
    </recommendedName>
</protein>
<dbReference type="EMBL" id="JAACJM010000047">
    <property type="protein sequence ID" value="KAF5358908.1"/>
    <property type="molecule type" value="Genomic_DNA"/>
</dbReference>
<dbReference type="InterPro" id="IPR058923">
    <property type="entry name" value="RCC1-like_dom"/>
</dbReference>
<dbReference type="SUPFAM" id="SSF50985">
    <property type="entry name" value="RCC1/BLIP-II"/>
    <property type="match status" value="1"/>
</dbReference>
<keyword evidence="7" id="KW-1185">Reference proteome</keyword>
<dbReference type="InterPro" id="IPR009091">
    <property type="entry name" value="RCC1/BLIP-II"/>
</dbReference>
<dbReference type="AlphaFoldDB" id="A0A8H5G5V0"/>
<evidence type="ECO:0000256" key="2">
    <source>
        <dbReference type="ARBA" id="ARBA00022737"/>
    </source>
</evidence>
<evidence type="ECO:0000256" key="1">
    <source>
        <dbReference type="ARBA" id="ARBA00022658"/>
    </source>
</evidence>
<dbReference type="PROSITE" id="PS50012">
    <property type="entry name" value="RCC1_3"/>
    <property type="match status" value="6"/>
</dbReference>
<evidence type="ECO:0000256" key="3">
    <source>
        <dbReference type="PROSITE-ProRule" id="PRU00235"/>
    </source>
</evidence>
<dbReference type="PRINTS" id="PR00633">
    <property type="entry name" value="RCCNDNSATION"/>
</dbReference>
<evidence type="ECO:0000259" key="5">
    <source>
        <dbReference type="Pfam" id="PF25390"/>
    </source>
</evidence>
<proteinExistence type="predicted"/>
<feature type="domain" description="RCC1-like" evidence="5">
    <location>
        <begin position="130"/>
        <end position="545"/>
    </location>
</feature>
<feature type="repeat" description="RCC1" evidence="3">
    <location>
        <begin position="435"/>
        <end position="497"/>
    </location>
</feature>
<feature type="repeat" description="RCC1" evidence="3">
    <location>
        <begin position="382"/>
        <end position="432"/>
    </location>
</feature>
<dbReference type="Proteomes" id="UP000559256">
    <property type="component" value="Unassembled WGS sequence"/>
</dbReference>
<dbReference type="PROSITE" id="PS00625">
    <property type="entry name" value="RCC1_1"/>
    <property type="match status" value="1"/>
</dbReference>
<dbReference type="PANTHER" id="PTHR45982">
    <property type="entry name" value="REGULATOR OF CHROMOSOME CONDENSATION"/>
    <property type="match status" value="1"/>
</dbReference>
<evidence type="ECO:0000256" key="4">
    <source>
        <dbReference type="SAM" id="MobiDB-lite"/>
    </source>
</evidence>
<name>A0A8H5G5V0_9AGAR</name>
<feature type="region of interest" description="Disordered" evidence="4">
    <location>
        <begin position="1"/>
        <end position="122"/>
    </location>
</feature>
<dbReference type="PANTHER" id="PTHR45982:SF1">
    <property type="entry name" value="REGULATOR OF CHROMOSOME CONDENSATION"/>
    <property type="match status" value="1"/>
</dbReference>
<feature type="compositionally biased region" description="Polar residues" evidence="4">
    <location>
        <begin position="65"/>
        <end position="80"/>
    </location>
</feature>
<dbReference type="PROSITE" id="PS00626">
    <property type="entry name" value="RCC1_2"/>
    <property type="match status" value="2"/>
</dbReference>
<keyword evidence="2" id="KW-0677">Repeat</keyword>
<dbReference type="GO" id="GO:0005737">
    <property type="term" value="C:cytoplasm"/>
    <property type="evidence" value="ECO:0007669"/>
    <property type="project" value="TreeGrafter"/>
</dbReference>
<dbReference type="InterPro" id="IPR000408">
    <property type="entry name" value="Reg_chr_condens"/>
</dbReference>
<evidence type="ECO:0000313" key="6">
    <source>
        <dbReference type="EMBL" id="KAF5358908.1"/>
    </source>
</evidence>
<evidence type="ECO:0000313" key="7">
    <source>
        <dbReference type="Proteomes" id="UP000559256"/>
    </source>
</evidence>
<gene>
    <name evidence="6" type="ORF">D9758_004806</name>
</gene>
<dbReference type="OrthoDB" id="61110at2759"/>
<dbReference type="GO" id="GO:0005085">
    <property type="term" value="F:guanyl-nucleotide exchange factor activity"/>
    <property type="evidence" value="ECO:0007669"/>
    <property type="project" value="TreeGrafter"/>
</dbReference>
<dbReference type="Pfam" id="PF25390">
    <property type="entry name" value="WD40_RLD"/>
    <property type="match status" value="1"/>
</dbReference>
<accession>A0A8H5G5V0</accession>